<dbReference type="GeneTree" id="ENSGT00530000063320"/>
<feature type="transmembrane region" description="Helical" evidence="6">
    <location>
        <begin position="183"/>
        <end position="212"/>
    </location>
</feature>
<reference evidence="7" key="2">
    <citation type="submission" date="2025-09" db="UniProtKB">
        <authorList>
            <consortium name="Ensembl"/>
        </authorList>
    </citation>
    <scope>IDENTIFICATION</scope>
</reference>
<dbReference type="STRING" id="1676925.ENSPKIP00000012650"/>
<dbReference type="PANTHER" id="PTHR23121">
    <property type="entry name" value="SODIUM-DEPENDENT GLUCOSE TRANSPORTER 1"/>
    <property type="match status" value="1"/>
</dbReference>
<keyword evidence="5 6" id="KW-0472">Membrane</keyword>
<organism evidence="7 8">
    <name type="scientific">Paramormyrops kingsleyae</name>
    <dbReference type="NCBI Taxonomy" id="1676925"/>
    <lineage>
        <taxon>Eukaryota</taxon>
        <taxon>Metazoa</taxon>
        <taxon>Chordata</taxon>
        <taxon>Craniata</taxon>
        <taxon>Vertebrata</taxon>
        <taxon>Euteleostomi</taxon>
        <taxon>Actinopterygii</taxon>
        <taxon>Neopterygii</taxon>
        <taxon>Teleostei</taxon>
        <taxon>Osteoglossocephala</taxon>
        <taxon>Osteoglossomorpha</taxon>
        <taxon>Osteoglossiformes</taxon>
        <taxon>Mormyridae</taxon>
        <taxon>Paramormyrops</taxon>
    </lineage>
</organism>
<accession>A0A3B3R402</accession>
<feature type="transmembrane region" description="Helical" evidence="6">
    <location>
        <begin position="103"/>
        <end position="124"/>
    </location>
</feature>
<evidence type="ECO:0000256" key="6">
    <source>
        <dbReference type="SAM" id="Phobius"/>
    </source>
</evidence>
<dbReference type="AlphaFoldDB" id="A0A3B3R402"/>
<feature type="transmembrane region" description="Helical" evidence="6">
    <location>
        <begin position="224"/>
        <end position="242"/>
    </location>
</feature>
<dbReference type="SUPFAM" id="SSF103473">
    <property type="entry name" value="MFS general substrate transporter"/>
    <property type="match status" value="1"/>
</dbReference>
<name>A0A3B3R402_9TELE</name>
<dbReference type="GO" id="GO:0016020">
    <property type="term" value="C:membrane"/>
    <property type="evidence" value="ECO:0007669"/>
    <property type="project" value="UniProtKB-SubCell"/>
</dbReference>
<dbReference type="Ensembl" id="ENSPKIT00000037052.1">
    <property type="protein sequence ID" value="ENSPKIP00000012650.1"/>
    <property type="gene ID" value="ENSPKIG00000000378.1"/>
</dbReference>
<dbReference type="PANTHER" id="PTHR23121:SF10">
    <property type="entry name" value="MAJOR FACILITATOR SUPERFAMILY DOMAIN-CONTAINING PROTEIN 4A"/>
    <property type="match status" value="1"/>
</dbReference>
<evidence type="ECO:0000256" key="5">
    <source>
        <dbReference type="ARBA" id="ARBA00023136"/>
    </source>
</evidence>
<sequence length="356" mass="39220">MAIAGLAMGVIDTIANIQLVKIYQKDSAIFLQALHFFIGFGALVSPLIADPFLSETNCVVSNGTGNTTAMMEHLRNTLAGGPMPNISQYQLPVEGKVITQVSFAFWIMALINLPVPIAVFMLMFREKLIPCCASGIPRLLDRDELAIETRHENDFLKGSGCAGHSDPFCCCQNNSLRGLPPSFFGIHILGGMVLFMTDGIVGAYAGFVYTYAVAPPMSLAHRTAGYLASVFWAAITVGRLVCIPLSYRFQPVRLLLINLVMFCLIFTMFYLSLLNCAKRPSVAIPDSFIAFVILLALTRMVVCTLFSGIFHYFHLSILLKRLQIAVLIVVSSRKCFQIVTLLLDIFMLSLLQRVSK</sequence>
<evidence type="ECO:0000256" key="1">
    <source>
        <dbReference type="ARBA" id="ARBA00004141"/>
    </source>
</evidence>
<reference evidence="7" key="1">
    <citation type="submission" date="2025-08" db="UniProtKB">
        <authorList>
            <consortium name="Ensembl"/>
        </authorList>
    </citation>
    <scope>IDENTIFICATION</scope>
</reference>
<keyword evidence="4 6" id="KW-1133">Transmembrane helix</keyword>
<protein>
    <submittedName>
        <fullName evidence="7">Major facilitator superfamily domain containing 4Aa</fullName>
    </submittedName>
</protein>
<comment type="subcellular location">
    <subcellularLocation>
        <location evidence="1">Membrane</location>
        <topology evidence="1">Multi-pass membrane protein</topology>
    </subcellularLocation>
</comment>
<evidence type="ECO:0000256" key="2">
    <source>
        <dbReference type="ARBA" id="ARBA00008335"/>
    </source>
</evidence>
<evidence type="ECO:0000256" key="4">
    <source>
        <dbReference type="ARBA" id="ARBA00022989"/>
    </source>
</evidence>
<comment type="similarity">
    <text evidence="2">Belongs to the major facilitator superfamily.</text>
</comment>
<feature type="transmembrane region" description="Helical" evidence="6">
    <location>
        <begin position="28"/>
        <end position="49"/>
    </location>
</feature>
<feature type="transmembrane region" description="Helical" evidence="6">
    <location>
        <begin position="254"/>
        <end position="273"/>
    </location>
</feature>
<evidence type="ECO:0000256" key="3">
    <source>
        <dbReference type="ARBA" id="ARBA00022692"/>
    </source>
</evidence>
<dbReference type="InterPro" id="IPR036259">
    <property type="entry name" value="MFS_trans_sf"/>
</dbReference>
<keyword evidence="3 6" id="KW-0812">Transmembrane</keyword>
<keyword evidence="8" id="KW-1185">Reference proteome</keyword>
<evidence type="ECO:0000313" key="7">
    <source>
        <dbReference type="Ensembl" id="ENSPKIP00000012650.1"/>
    </source>
</evidence>
<evidence type="ECO:0000313" key="8">
    <source>
        <dbReference type="Proteomes" id="UP000261540"/>
    </source>
</evidence>
<proteinExistence type="inferred from homology"/>
<dbReference type="Proteomes" id="UP000261540">
    <property type="component" value="Unplaced"/>
</dbReference>
<feature type="transmembrane region" description="Helical" evidence="6">
    <location>
        <begin position="288"/>
        <end position="313"/>
    </location>
</feature>